<name>A0AAP5L419_9BACI</name>
<sequence length="533" mass="61547">MESLQFKKWPFQEDERIKVHWFRSPYRVENKEWVLDVILQREDRSIKKRATIPFGSLPWLRLGQYIVNGKPLRESEGYIKNIQMLNVDEGSIKPAVQCIPKNLYLLQYPKNYDENCWSVTYGDKLLVIPCIEIARALLAPSRFLANALIDPVGLQYLIDEVEEHGRELILKLNDSIPKSYVTKNLINHFIWLMYNEKANDTWHHFYKSLYNPEDSLQQGNSKVQVNMPLSGTCSLKVRCREVGNVILVLEIVEASGLYHPFKKVTVEHGGKKVIKLYEKDEKATKNTKTSIDKKEGVLDDSLSPSLNEKVTSHVKVKSTKLKFTTKPNVEILDSDKVATKRIGTDADNVEKTASNIVTTVQASRGGKVKPVEFESLEVEFETKDSGLEDFMNAVRHLIINNDIKVLDIQIADLPGDLGISFITEHVRRKFMYVLLKVDDEREVLLIEMGRPDYKSISTLVVVSKQSKNFESLHKKLVWRVIHLLIDNRGSWNREKLNQDRMYNFCFMKHTNGIAKFWGERLGKRIKGLQENKN</sequence>
<feature type="domain" description="TnsE C-terminal" evidence="1">
    <location>
        <begin position="389"/>
        <end position="512"/>
    </location>
</feature>
<dbReference type="AlphaFoldDB" id="A0AAP5L419"/>
<dbReference type="Pfam" id="PF18623">
    <property type="entry name" value="TnsE_C"/>
    <property type="match status" value="1"/>
</dbReference>
<proteinExistence type="predicted"/>
<dbReference type="EMBL" id="JAPNPE010000014">
    <property type="protein sequence ID" value="MDK7394333.1"/>
    <property type="molecule type" value="Genomic_DNA"/>
</dbReference>
<evidence type="ECO:0000313" key="2">
    <source>
        <dbReference type="EMBL" id="MDK7394333.1"/>
    </source>
</evidence>
<evidence type="ECO:0000313" key="3">
    <source>
        <dbReference type="Proteomes" id="UP001174229"/>
    </source>
</evidence>
<evidence type="ECO:0000259" key="1">
    <source>
        <dbReference type="Pfam" id="PF18623"/>
    </source>
</evidence>
<accession>A0AAP5L419</accession>
<gene>
    <name evidence="2" type="ORF">OWO78_23595</name>
</gene>
<dbReference type="Proteomes" id="UP001174229">
    <property type="component" value="Unassembled WGS sequence"/>
</dbReference>
<dbReference type="RefSeq" id="WP_000445074.1">
    <property type="nucleotide sequence ID" value="NZ_CP099450.1"/>
</dbReference>
<comment type="caution">
    <text evidence="2">The sequence shown here is derived from an EMBL/GenBank/DDBJ whole genome shotgun (WGS) entry which is preliminary data.</text>
</comment>
<protein>
    <submittedName>
        <fullName evidence="2">Tn7-like element transposition protein TnsE</fullName>
    </submittedName>
</protein>
<organism evidence="2 3">
    <name type="scientific">Bacillus pacificus</name>
    <dbReference type="NCBI Taxonomy" id="2026187"/>
    <lineage>
        <taxon>Bacteria</taxon>
        <taxon>Bacillati</taxon>
        <taxon>Bacillota</taxon>
        <taxon>Bacilli</taxon>
        <taxon>Bacillales</taxon>
        <taxon>Bacillaceae</taxon>
        <taxon>Bacillus</taxon>
        <taxon>Bacillus cereus group</taxon>
    </lineage>
</organism>
<dbReference type="InterPro" id="IPR041419">
    <property type="entry name" value="TnsE_C"/>
</dbReference>
<reference evidence="2" key="1">
    <citation type="submission" date="2022-11" db="EMBL/GenBank/DDBJ databases">
        <title>WGS-based characterization of Bacillus cereus isolated from food &amp; feed additives.</title>
        <authorList>
            <person name="Bogaerts B."/>
            <person name="Fraiture M.-A."/>
            <person name="Roosens N.H.C."/>
            <person name="De Keersmaecker S.C.J."/>
            <person name="Vanneste K."/>
        </authorList>
    </citation>
    <scope>NUCLEOTIDE SEQUENCE</scope>
    <source>
        <strain evidence="2">74.2</strain>
    </source>
</reference>